<dbReference type="SUPFAM" id="SSF54928">
    <property type="entry name" value="RNA-binding domain, RBD"/>
    <property type="match status" value="1"/>
</dbReference>
<name>A0A812N4C4_9DINO</name>
<reference evidence="6" key="1">
    <citation type="submission" date="2021-02" db="EMBL/GenBank/DDBJ databases">
        <authorList>
            <person name="Dougan E. K."/>
            <person name="Rhodes N."/>
            <person name="Thang M."/>
            <person name="Chan C."/>
        </authorList>
    </citation>
    <scope>NUCLEOTIDE SEQUENCE</scope>
</reference>
<dbReference type="Proteomes" id="UP000604046">
    <property type="component" value="Unassembled WGS sequence"/>
</dbReference>
<dbReference type="AlphaFoldDB" id="A0A812N4C4"/>
<dbReference type="PROSITE" id="PS50102">
    <property type="entry name" value="RRM"/>
    <property type="match status" value="1"/>
</dbReference>
<dbReference type="GO" id="GO:0009967">
    <property type="term" value="P:positive regulation of signal transduction"/>
    <property type="evidence" value="ECO:0007669"/>
    <property type="project" value="UniProtKB-ARBA"/>
</dbReference>
<evidence type="ECO:0000256" key="3">
    <source>
        <dbReference type="PROSITE-ProRule" id="PRU00176"/>
    </source>
</evidence>
<evidence type="ECO:0000256" key="2">
    <source>
        <dbReference type="ARBA" id="ARBA00022884"/>
    </source>
</evidence>
<keyword evidence="2 3" id="KW-0694">RNA-binding</keyword>
<dbReference type="GO" id="GO:0003729">
    <property type="term" value="F:mRNA binding"/>
    <property type="evidence" value="ECO:0007669"/>
    <property type="project" value="UniProtKB-ARBA"/>
</dbReference>
<dbReference type="InterPro" id="IPR035979">
    <property type="entry name" value="RBD_domain_sf"/>
</dbReference>
<dbReference type="PANTHER" id="PTHR48025:SF1">
    <property type="entry name" value="RRM DOMAIN-CONTAINING PROTEIN"/>
    <property type="match status" value="1"/>
</dbReference>
<evidence type="ECO:0000256" key="1">
    <source>
        <dbReference type="ARBA" id="ARBA00022737"/>
    </source>
</evidence>
<evidence type="ECO:0000256" key="4">
    <source>
        <dbReference type="SAM" id="MobiDB-lite"/>
    </source>
</evidence>
<feature type="domain" description="RRM" evidence="5">
    <location>
        <begin position="179"/>
        <end position="257"/>
    </location>
</feature>
<feature type="compositionally biased region" description="Basic and acidic residues" evidence="4">
    <location>
        <begin position="130"/>
        <end position="154"/>
    </location>
</feature>
<feature type="region of interest" description="Disordered" evidence="4">
    <location>
        <begin position="95"/>
        <end position="174"/>
    </location>
</feature>
<proteinExistence type="predicted"/>
<dbReference type="CDD" id="cd12362">
    <property type="entry name" value="RRM3_CELF1-6"/>
    <property type="match status" value="1"/>
</dbReference>
<keyword evidence="7" id="KW-1185">Reference proteome</keyword>
<dbReference type="Gene3D" id="3.30.70.330">
    <property type="match status" value="1"/>
</dbReference>
<comment type="caution">
    <text evidence="6">The sequence shown here is derived from an EMBL/GenBank/DDBJ whole genome shotgun (WGS) entry which is preliminary data.</text>
</comment>
<dbReference type="GO" id="GO:0005737">
    <property type="term" value="C:cytoplasm"/>
    <property type="evidence" value="ECO:0007669"/>
    <property type="project" value="UniProtKB-ARBA"/>
</dbReference>
<dbReference type="EMBL" id="CAJNDS010002002">
    <property type="protein sequence ID" value="CAE7295293.1"/>
    <property type="molecule type" value="Genomic_DNA"/>
</dbReference>
<dbReference type="GO" id="GO:0005634">
    <property type="term" value="C:nucleus"/>
    <property type="evidence" value="ECO:0007669"/>
    <property type="project" value="TreeGrafter"/>
</dbReference>
<dbReference type="InterPro" id="IPR050502">
    <property type="entry name" value="Euk_RNA-bind_prot"/>
</dbReference>
<sequence>MSMASGSGGGMMQSNPAKLKKSHIVCTMRPLRVCIEENSGDISRCVKEVEEFERTCDKRLEYDSLSAMFTIAMGWMILEAAFSVVRSSAQTELSWERPAELDPSPDGNGGSTSSTTGHAKHKDSAVPGPWRDRESDREELKKLRSDEGKSEGKGKRDRRRAGGKSDASSKEPSFGPPGCNLFVFHLPDDWTDDDLLEYFAPHGNVVSAKVMKELGTGRSRGFGFVSYEDRVSAATAIKKMQGYKILGKRLKVEFKKGEGDNGKGEADKIDLIEEKSSGDDERLIGYLRAISAKSVVQSLKESEKAAEEMQNDLGNDTLGD</sequence>
<organism evidence="6 7">
    <name type="scientific">Symbiodinium natans</name>
    <dbReference type="NCBI Taxonomy" id="878477"/>
    <lineage>
        <taxon>Eukaryota</taxon>
        <taxon>Sar</taxon>
        <taxon>Alveolata</taxon>
        <taxon>Dinophyceae</taxon>
        <taxon>Suessiales</taxon>
        <taxon>Symbiodiniaceae</taxon>
        <taxon>Symbiodinium</taxon>
    </lineage>
</organism>
<accession>A0A812N4C4</accession>
<dbReference type="FunFam" id="3.30.70.330:FF:000383">
    <property type="entry name" value="Sex lethal, isoform D"/>
    <property type="match status" value="1"/>
</dbReference>
<dbReference type="InterPro" id="IPR012677">
    <property type="entry name" value="Nucleotide-bd_a/b_plait_sf"/>
</dbReference>
<gene>
    <name evidence="6" type="primary">celf3</name>
    <name evidence="6" type="ORF">SNAT2548_LOCUS15547</name>
</gene>
<dbReference type="OrthoDB" id="284619at2759"/>
<dbReference type="InterPro" id="IPR000504">
    <property type="entry name" value="RRM_dom"/>
</dbReference>
<protein>
    <submittedName>
        <fullName evidence="6">Celf3 protein</fullName>
    </submittedName>
</protein>
<dbReference type="Pfam" id="PF00076">
    <property type="entry name" value="RRM_1"/>
    <property type="match status" value="1"/>
</dbReference>
<keyword evidence="1" id="KW-0677">Repeat</keyword>
<evidence type="ECO:0000313" key="6">
    <source>
        <dbReference type="EMBL" id="CAE7295293.1"/>
    </source>
</evidence>
<dbReference type="SMART" id="SM00360">
    <property type="entry name" value="RRM"/>
    <property type="match status" value="1"/>
</dbReference>
<evidence type="ECO:0000313" key="7">
    <source>
        <dbReference type="Proteomes" id="UP000604046"/>
    </source>
</evidence>
<dbReference type="PANTHER" id="PTHR48025">
    <property type="entry name" value="OS02G0815200 PROTEIN"/>
    <property type="match status" value="1"/>
</dbReference>
<evidence type="ECO:0000259" key="5">
    <source>
        <dbReference type="PROSITE" id="PS50102"/>
    </source>
</evidence>
<dbReference type="GO" id="GO:0010629">
    <property type="term" value="P:negative regulation of gene expression"/>
    <property type="evidence" value="ECO:0007669"/>
    <property type="project" value="UniProtKB-ARBA"/>
</dbReference>